<keyword evidence="1" id="KW-0472">Membrane</keyword>
<dbReference type="InterPro" id="IPR037272">
    <property type="entry name" value="SNS_sf"/>
</dbReference>
<keyword evidence="1" id="KW-1133">Transmembrane helix</keyword>
<dbReference type="SUPFAM" id="SSF161070">
    <property type="entry name" value="SNF-like"/>
    <property type="match status" value="1"/>
</dbReference>
<reference evidence="2 3" key="1">
    <citation type="journal article" date="2019" name="Int. J. Syst. Evol. Microbiol.">
        <title>The Global Catalogue of Microorganisms (GCM) 10K type strain sequencing project: providing services to taxonomists for standard genome sequencing and annotation.</title>
        <authorList>
            <consortium name="The Broad Institute Genomics Platform"/>
            <consortium name="The Broad Institute Genome Sequencing Center for Infectious Disease"/>
            <person name="Wu L."/>
            <person name="Ma J."/>
        </authorList>
    </citation>
    <scope>NUCLEOTIDE SEQUENCE [LARGE SCALE GENOMIC DNA]</scope>
    <source>
        <strain evidence="2 3">JCM 12149</strain>
    </source>
</reference>
<keyword evidence="1" id="KW-0812">Transmembrane</keyword>
<gene>
    <name evidence="2" type="ORF">GCM10008983_00360</name>
</gene>
<protein>
    <recommendedName>
        <fullName evidence="4">YutG/PgpA domain-containing protein</fullName>
    </recommendedName>
</protein>
<keyword evidence="3" id="KW-1185">Reference proteome</keyword>
<name>A0ABN0Z104_9BACI</name>
<dbReference type="EMBL" id="BAAADM010000002">
    <property type="protein sequence ID" value="GAA0428046.1"/>
    <property type="molecule type" value="Genomic_DNA"/>
</dbReference>
<evidence type="ECO:0000313" key="3">
    <source>
        <dbReference type="Proteomes" id="UP001501459"/>
    </source>
</evidence>
<evidence type="ECO:0008006" key="4">
    <source>
        <dbReference type="Google" id="ProtNLM"/>
    </source>
</evidence>
<sequence>MISLDTFIEFLSGLAIFPAFFAFQMEPNTASGLLFLTILTLLDQIPFGYGFGLVFFVWFAFLHIKLATTTSNNAIPVDLNTVVPGLLSLLT</sequence>
<dbReference type="Proteomes" id="UP001501459">
    <property type="component" value="Unassembled WGS sequence"/>
</dbReference>
<feature type="transmembrane region" description="Helical" evidence="1">
    <location>
        <begin position="45"/>
        <end position="64"/>
    </location>
</feature>
<evidence type="ECO:0000256" key="1">
    <source>
        <dbReference type="SAM" id="Phobius"/>
    </source>
</evidence>
<evidence type="ECO:0000313" key="2">
    <source>
        <dbReference type="EMBL" id="GAA0428046.1"/>
    </source>
</evidence>
<proteinExistence type="predicted"/>
<accession>A0ABN0Z104</accession>
<comment type="caution">
    <text evidence="2">The sequence shown here is derived from an EMBL/GenBank/DDBJ whole genome shotgun (WGS) entry which is preliminary data.</text>
</comment>
<organism evidence="2 3">
    <name type="scientific">Lentibacillus halophilus</name>
    <dbReference type="NCBI Taxonomy" id="295065"/>
    <lineage>
        <taxon>Bacteria</taxon>
        <taxon>Bacillati</taxon>
        <taxon>Bacillota</taxon>
        <taxon>Bacilli</taxon>
        <taxon>Bacillales</taxon>
        <taxon>Bacillaceae</taxon>
        <taxon>Lentibacillus</taxon>
    </lineage>
</organism>
<feature type="transmembrane region" description="Helical" evidence="1">
    <location>
        <begin position="7"/>
        <end position="25"/>
    </location>
</feature>